<feature type="coiled-coil region" evidence="1">
    <location>
        <begin position="47"/>
        <end position="74"/>
    </location>
</feature>
<organism evidence="2 3">
    <name type="scientific">Comamonas kerstersii</name>
    <dbReference type="NCBI Taxonomy" id="225992"/>
    <lineage>
        <taxon>Bacteria</taxon>
        <taxon>Pseudomonadati</taxon>
        <taxon>Pseudomonadota</taxon>
        <taxon>Betaproteobacteria</taxon>
        <taxon>Burkholderiales</taxon>
        <taxon>Comamonadaceae</taxon>
        <taxon>Comamonas</taxon>
    </lineage>
</organism>
<name>A0A1V0BHJ2_9BURK</name>
<dbReference type="Proteomes" id="UP000242792">
    <property type="component" value="Chromosome"/>
</dbReference>
<proteinExistence type="predicted"/>
<evidence type="ECO:0000256" key="1">
    <source>
        <dbReference type="SAM" id="Coils"/>
    </source>
</evidence>
<evidence type="ECO:0000313" key="3">
    <source>
        <dbReference type="Proteomes" id="UP000242792"/>
    </source>
</evidence>
<dbReference type="AlphaFoldDB" id="A0A1V0BHJ2"/>
<evidence type="ECO:0000313" key="2">
    <source>
        <dbReference type="EMBL" id="AQZ99361.1"/>
    </source>
</evidence>
<sequence length="75" mass="8642">MGCGTLKEQREEAHRWEFRVEDRGFDAAICDKYPDLFDSDKVLRDAHAKYRESVDAINARMAELAAQAKQGERKP</sequence>
<gene>
    <name evidence="2" type="ORF">B5M06_14980</name>
</gene>
<dbReference type="GeneID" id="83040613"/>
<dbReference type="RefSeq" id="WP_080025294.1">
    <property type="nucleotide sequence ID" value="NZ_CP020121.1"/>
</dbReference>
<dbReference type="KEGG" id="cke:B5M06_14980"/>
<keyword evidence="1" id="KW-0175">Coiled coil</keyword>
<dbReference type="EMBL" id="CP020121">
    <property type="protein sequence ID" value="AQZ99361.1"/>
    <property type="molecule type" value="Genomic_DNA"/>
</dbReference>
<accession>A0A1V0BHJ2</accession>
<reference evidence="2 3" key="1">
    <citation type="submission" date="2017-03" db="EMBL/GenBank/DDBJ databases">
        <title>Rapid Whole Genome Sequencing of Comamonas kerstersii Causing Continuous ambulatory Peritoneal Dialysis-Associated Peritonitis.</title>
        <authorList>
            <person name="Zheng B."/>
        </authorList>
    </citation>
    <scope>NUCLEOTIDE SEQUENCE [LARGE SCALE GENOMIC DNA]</scope>
    <source>
        <strain evidence="2 3">8943</strain>
    </source>
</reference>
<protein>
    <submittedName>
        <fullName evidence="2">Uncharacterized protein</fullName>
    </submittedName>
</protein>